<name>A0A382E7P6_9ZZZZ</name>
<proteinExistence type="predicted"/>
<dbReference type="EMBL" id="UINC01043105">
    <property type="protein sequence ID" value="SVB46670.1"/>
    <property type="molecule type" value="Genomic_DNA"/>
</dbReference>
<feature type="non-terminal residue" evidence="1">
    <location>
        <position position="30"/>
    </location>
</feature>
<organism evidence="1">
    <name type="scientific">marine metagenome</name>
    <dbReference type="NCBI Taxonomy" id="408172"/>
    <lineage>
        <taxon>unclassified sequences</taxon>
        <taxon>metagenomes</taxon>
        <taxon>ecological metagenomes</taxon>
    </lineage>
</organism>
<protein>
    <submittedName>
        <fullName evidence="1">Uncharacterized protein</fullName>
    </submittedName>
</protein>
<dbReference type="AlphaFoldDB" id="A0A382E7P6"/>
<gene>
    <name evidence="1" type="ORF">METZ01_LOCUS199524</name>
</gene>
<sequence>MLDNYLINDDAADPNVDHSRHIHQFDALDD</sequence>
<reference evidence="1" key="1">
    <citation type="submission" date="2018-05" db="EMBL/GenBank/DDBJ databases">
        <authorList>
            <person name="Lanie J.A."/>
            <person name="Ng W.-L."/>
            <person name="Kazmierczak K.M."/>
            <person name="Andrzejewski T.M."/>
            <person name="Davidsen T.M."/>
            <person name="Wayne K.J."/>
            <person name="Tettelin H."/>
            <person name="Glass J.I."/>
            <person name="Rusch D."/>
            <person name="Podicherti R."/>
            <person name="Tsui H.-C.T."/>
            <person name="Winkler M.E."/>
        </authorList>
    </citation>
    <scope>NUCLEOTIDE SEQUENCE</scope>
</reference>
<accession>A0A382E7P6</accession>
<evidence type="ECO:0000313" key="1">
    <source>
        <dbReference type="EMBL" id="SVB46670.1"/>
    </source>
</evidence>